<feature type="domain" description="Tyrosine specific protein phosphatases" evidence="10">
    <location>
        <begin position="360"/>
        <end position="430"/>
    </location>
</feature>
<comment type="caution">
    <text evidence="13">The sequence shown here is derived from an EMBL/GenBank/DDBJ whole genome shotgun (WGS) entry which is preliminary data.</text>
</comment>
<evidence type="ECO:0000256" key="8">
    <source>
        <dbReference type="ARBA" id="ARBA00023136"/>
    </source>
</evidence>
<dbReference type="Pfam" id="PF00005">
    <property type="entry name" value="ABC_tran"/>
    <property type="match status" value="1"/>
</dbReference>
<dbReference type="Gene3D" id="3.90.190.10">
    <property type="entry name" value="Protein tyrosine phosphatase superfamily"/>
    <property type="match status" value="1"/>
</dbReference>
<dbReference type="SMART" id="SM00382">
    <property type="entry name" value="AAA"/>
    <property type="match status" value="1"/>
</dbReference>
<dbReference type="Pfam" id="PF22784">
    <property type="entry name" value="PTP-SAK"/>
    <property type="match status" value="1"/>
</dbReference>
<evidence type="ECO:0000256" key="1">
    <source>
        <dbReference type="ARBA" id="ARBA00004202"/>
    </source>
</evidence>
<dbReference type="Proteomes" id="UP000218644">
    <property type="component" value="Unassembled WGS sequence"/>
</dbReference>
<dbReference type="InterPro" id="IPR003439">
    <property type="entry name" value="ABC_transporter-like_ATP-bd"/>
</dbReference>
<keyword evidence="3" id="KW-0813">Transport</keyword>
<name>A0A2A2AKD5_9BURK</name>
<dbReference type="EMBL" id="NSJB01000005">
    <property type="protein sequence ID" value="PAT36932.1"/>
    <property type="molecule type" value="Genomic_DNA"/>
</dbReference>
<evidence type="ECO:0000313" key="13">
    <source>
        <dbReference type="EMBL" id="PAT39035.1"/>
    </source>
</evidence>
<dbReference type="FunFam" id="3.90.190.10:FF:000157">
    <property type="entry name" value="Protein-tyrosine phosphatase"/>
    <property type="match status" value="1"/>
</dbReference>
<feature type="domain" description="Tyrosine-protein phosphatase" evidence="9">
    <location>
        <begin position="290"/>
        <end position="444"/>
    </location>
</feature>
<keyword evidence="6" id="KW-0378">Hydrolase</keyword>
<evidence type="ECO:0000313" key="15">
    <source>
        <dbReference type="Proteomes" id="UP000218644"/>
    </source>
</evidence>
<dbReference type="PROSITE" id="PS50056">
    <property type="entry name" value="TYR_PHOSPHATASE_2"/>
    <property type="match status" value="1"/>
</dbReference>
<evidence type="ECO:0000313" key="12">
    <source>
        <dbReference type="EMBL" id="PAT36932.1"/>
    </source>
</evidence>
<evidence type="ECO:0000259" key="11">
    <source>
        <dbReference type="PROSITE" id="PS50893"/>
    </source>
</evidence>
<evidence type="ECO:0000256" key="4">
    <source>
        <dbReference type="ARBA" id="ARBA00022475"/>
    </source>
</evidence>
<dbReference type="GO" id="GO:0005886">
    <property type="term" value="C:plasma membrane"/>
    <property type="evidence" value="ECO:0007669"/>
    <property type="project" value="UniProtKB-SubCell"/>
</dbReference>
<dbReference type="PROSITE" id="PS50893">
    <property type="entry name" value="ABC_TRANSPORTER_2"/>
    <property type="match status" value="1"/>
</dbReference>
<keyword evidence="4" id="KW-1003">Cell membrane</keyword>
<sequence>MSAMAATVLMQLTGLDAWYGDKQVLHGIDVTLPARGCTALLGPSGTGKSTLMRCIDAFSQTEERQLQEGSWRASYQQGSVPHAPLARMRVQQKAQRPAGMTGLQFFVEGQGQSAPSVMQALRGLFAQLQEGDLLTRLFANVAELSDVEWALFCILRAAQRAPDLLMLDEPTAGLADADAARVVALIERLAQTRAIVIITHHVQQARALAQHVVLLGNGRVLEAGPAGQFFAAPGTAAGQHYLANGTLPERSESGDGETALTASLIEETIETLSAGRVPRNGKINPLLPARFRWVVPDRLAGVSIPGLLREARQDLAGLQGAGIDTLLNLTETPFDRELAAEFGIDCLFMPIPDMTPPTLAQAVDLCALLDKQMAQGRCVAVHCKAGQGRTGTVLALYLMWRAKGQWSGEDSVKAMRRIDPGWIQSASQEVFLSAFEQFIRRNVTFT</sequence>
<dbReference type="GO" id="GO:0016887">
    <property type="term" value="F:ATP hydrolysis activity"/>
    <property type="evidence" value="ECO:0007669"/>
    <property type="project" value="InterPro"/>
</dbReference>
<accession>A0A2A2AKD5</accession>
<dbReference type="Gene3D" id="3.40.50.300">
    <property type="entry name" value="P-loop containing nucleotide triphosphate hydrolases"/>
    <property type="match status" value="1"/>
</dbReference>
<dbReference type="PANTHER" id="PTHR43166:SF9">
    <property type="entry name" value="GLUTAMATE_ASPARTATE IMPORT ATP-BINDING PROTEIN GLTL"/>
    <property type="match status" value="1"/>
</dbReference>
<dbReference type="InterPro" id="IPR029021">
    <property type="entry name" value="Prot-tyrosine_phosphatase-like"/>
</dbReference>
<evidence type="ECO:0000256" key="5">
    <source>
        <dbReference type="ARBA" id="ARBA00022741"/>
    </source>
</evidence>
<evidence type="ECO:0000256" key="6">
    <source>
        <dbReference type="ARBA" id="ARBA00022801"/>
    </source>
</evidence>
<dbReference type="SUPFAM" id="SSF52799">
    <property type="entry name" value="(Phosphotyrosine protein) phosphatases II"/>
    <property type="match status" value="1"/>
</dbReference>
<organism evidence="13 15">
    <name type="scientific">Vandammella animalimorsus</name>
    <dbReference type="NCBI Taxonomy" id="2029117"/>
    <lineage>
        <taxon>Bacteria</taxon>
        <taxon>Pseudomonadati</taxon>
        <taxon>Pseudomonadota</taxon>
        <taxon>Betaproteobacteria</taxon>
        <taxon>Burkholderiales</taxon>
        <taxon>Comamonadaceae</taxon>
        <taxon>Vandammella</taxon>
    </lineage>
</organism>
<dbReference type="EMBL" id="NSJD01000025">
    <property type="protein sequence ID" value="PAT39035.1"/>
    <property type="molecule type" value="Genomic_DNA"/>
</dbReference>
<comment type="similarity">
    <text evidence="2">Belongs to the ABC transporter superfamily.</text>
</comment>
<dbReference type="InterPro" id="IPR057023">
    <property type="entry name" value="PTP-SAK"/>
</dbReference>
<dbReference type="GO" id="GO:0005524">
    <property type="term" value="F:ATP binding"/>
    <property type="evidence" value="ECO:0007669"/>
    <property type="project" value="UniProtKB-KW"/>
</dbReference>
<dbReference type="AlphaFoldDB" id="A0A2A2AKD5"/>
<dbReference type="PROSITE" id="PS00383">
    <property type="entry name" value="TYR_PHOSPHATASE_1"/>
    <property type="match status" value="1"/>
</dbReference>
<dbReference type="InterPro" id="IPR050086">
    <property type="entry name" value="MetN_ABC_transporter-like"/>
</dbReference>
<dbReference type="InterPro" id="IPR000387">
    <property type="entry name" value="Tyr_Pase_dom"/>
</dbReference>
<evidence type="ECO:0000313" key="14">
    <source>
        <dbReference type="Proteomes" id="UP000218054"/>
    </source>
</evidence>
<gene>
    <name evidence="13" type="ORF">CK623_12140</name>
    <name evidence="12" type="ORF">CK625_08525</name>
</gene>
<evidence type="ECO:0008006" key="16">
    <source>
        <dbReference type="Google" id="ProtNLM"/>
    </source>
</evidence>
<dbReference type="SMART" id="SM00404">
    <property type="entry name" value="PTPc_motif"/>
    <property type="match status" value="1"/>
</dbReference>
<dbReference type="PROSITE" id="PS50054">
    <property type="entry name" value="TYR_PHOSPHATASE_DUAL"/>
    <property type="match status" value="1"/>
</dbReference>
<evidence type="ECO:0000259" key="9">
    <source>
        <dbReference type="PROSITE" id="PS50054"/>
    </source>
</evidence>
<evidence type="ECO:0000256" key="7">
    <source>
        <dbReference type="ARBA" id="ARBA00022840"/>
    </source>
</evidence>
<comment type="subcellular location">
    <subcellularLocation>
        <location evidence="1">Cell membrane</location>
        <topology evidence="1">Peripheral membrane protein</topology>
    </subcellularLocation>
</comment>
<keyword evidence="14" id="KW-1185">Reference proteome</keyword>
<keyword evidence="7" id="KW-0067">ATP-binding</keyword>
<keyword evidence="8" id="KW-0472">Membrane</keyword>
<evidence type="ECO:0000259" key="10">
    <source>
        <dbReference type="PROSITE" id="PS50056"/>
    </source>
</evidence>
<feature type="domain" description="ABC transporter" evidence="11">
    <location>
        <begin position="10"/>
        <end position="242"/>
    </location>
</feature>
<accession>A0A2A2AGU3</accession>
<reference evidence="14 15" key="1">
    <citation type="submission" date="2017-08" db="EMBL/GenBank/DDBJ databases">
        <title>WGS of Clinical strains of the CDC Group NO-1 linked to zoonotic infections in humans.</title>
        <authorList>
            <person name="Bernier A.-M."/>
            <person name="Bernard K."/>
        </authorList>
    </citation>
    <scope>NUCLEOTIDE SEQUENCE [LARGE SCALE GENOMIC DNA]</scope>
    <source>
        <strain evidence="12 14">NML00-0135</strain>
        <strain evidence="13 15">NML79-0751</strain>
    </source>
</reference>
<dbReference type="InterPro" id="IPR003593">
    <property type="entry name" value="AAA+_ATPase"/>
</dbReference>
<proteinExistence type="inferred from homology"/>
<dbReference type="RefSeq" id="WP_095539893.1">
    <property type="nucleotide sequence ID" value="NZ_NSJB01000005.1"/>
</dbReference>
<dbReference type="InterPro" id="IPR020422">
    <property type="entry name" value="TYR_PHOSPHATASE_DUAL_dom"/>
</dbReference>
<dbReference type="InterPro" id="IPR016130">
    <property type="entry name" value="Tyr_Pase_AS"/>
</dbReference>
<dbReference type="GO" id="GO:0016791">
    <property type="term" value="F:phosphatase activity"/>
    <property type="evidence" value="ECO:0007669"/>
    <property type="project" value="UniProtKB-ARBA"/>
</dbReference>
<dbReference type="InterPro" id="IPR027417">
    <property type="entry name" value="P-loop_NTPase"/>
</dbReference>
<dbReference type="Proteomes" id="UP000218054">
    <property type="component" value="Unassembled WGS sequence"/>
</dbReference>
<dbReference type="SUPFAM" id="SSF52540">
    <property type="entry name" value="P-loop containing nucleoside triphosphate hydrolases"/>
    <property type="match status" value="1"/>
</dbReference>
<dbReference type="InterPro" id="IPR003595">
    <property type="entry name" value="Tyr_Pase_cat"/>
</dbReference>
<keyword evidence="5" id="KW-0547">Nucleotide-binding</keyword>
<evidence type="ECO:0000256" key="2">
    <source>
        <dbReference type="ARBA" id="ARBA00005417"/>
    </source>
</evidence>
<evidence type="ECO:0000256" key="3">
    <source>
        <dbReference type="ARBA" id="ARBA00022448"/>
    </source>
</evidence>
<dbReference type="PANTHER" id="PTHR43166">
    <property type="entry name" value="AMINO ACID IMPORT ATP-BINDING PROTEIN"/>
    <property type="match status" value="1"/>
</dbReference>
<protein>
    <recommendedName>
        <fullName evidence="16">ATP-binding cassette domain-containing protein</fullName>
    </recommendedName>
</protein>